<evidence type="ECO:0000256" key="1">
    <source>
        <dbReference type="SAM" id="Phobius"/>
    </source>
</evidence>
<feature type="transmembrane region" description="Helical" evidence="1">
    <location>
        <begin position="7"/>
        <end position="26"/>
    </location>
</feature>
<keyword evidence="1" id="KW-0812">Transmembrane</keyword>
<protein>
    <submittedName>
        <fullName evidence="2">Uncharacterized protein</fullName>
    </submittedName>
</protein>
<dbReference type="EMBL" id="BK015933">
    <property type="protein sequence ID" value="DAF85970.1"/>
    <property type="molecule type" value="Genomic_DNA"/>
</dbReference>
<keyword evidence="1" id="KW-1133">Transmembrane helix</keyword>
<name>A0A8S5TUT0_9CAUD</name>
<proteinExistence type="predicted"/>
<keyword evidence="1" id="KW-0472">Membrane</keyword>
<organism evidence="2">
    <name type="scientific">Podoviridae sp. ctCmm1</name>
    <dbReference type="NCBI Taxonomy" id="2825231"/>
    <lineage>
        <taxon>Viruses</taxon>
        <taxon>Duplodnaviria</taxon>
        <taxon>Heunggongvirae</taxon>
        <taxon>Uroviricota</taxon>
        <taxon>Caudoviricetes</taxon>
    </lineage>
</organism>
<accession>A0A8S5TUT0</accession>
<reference evidence="2" key="1">
    <citation type="journal article" date="2021" name="Proc. Natl. Acad. Sci. U.S.A.">
        <title>A Catalog of Tens of Thousands of Viruses from Human Metagenomes Reveals Hidden Associations with Chronic Diseases.</title>
        <authorList>
            <person name="Tisza M.J."/>
            <person name="Buck C.B."/>
        </authorList>
    </citation>
    <scope>NUCLEOTIDE SEQUENCE</scope>
    <source>
        <strain evidence="2">CtCmm1</strain>
    </source>
</reference>
<evidence type="ECO:0000313" key="2">
    <source>
        <dbReference type="EMBL" id="DAF85970.1"/>
    </source>
</evidence>
<sequence>MTAIKKRVAITLPSICFIYLILLSGATCH</sequence>